<protein>
    <submittedName>
        <fullName evidence="3">Alpha-glucosidase</fullName>
    </submittedName>
</protein>
<accession>A0A8J3JFH2</accession>
<evidence type="ECO:0000259" key="2">
    <source>
        <dbReference type="SMART" id="SM00642"/>
    </source>
</evidence>
<dbReference type="Proteomes" id="UP000601223">
    <property type="component" value="Unassembled WGS sequence"/>
</dbReference>
<organism evidence="3 4">
    <name type="scientific">Catellatospora bangladeshensis</name>
    <dbReference type="NCBI Taxonomy" id="310355"/>
    <lineage>
        <taxon>Bacteria</taxon>
        <taxon>Bacillati</taxon>
        <taxon>Actinomycetota</taxon>
        <taxon>Actinomycetes</taxon>
        <taxon>Micromonosporales</taxon>
        <taxon>Micromonosporaceae</taxon>
        <taxon>Catellatospora</taxon>
    </lineage>
</organism>
<dbReference type="InterPro" id="IPR045857">
    <property type="entry name" value="O16G_dom_2"/>
</dbReference>
<dbReference type="EMBL" id="BONF01000007">
    <property type="protein sequence ID" value="GIF79673.1"/>
    <property type="molecule type" value="Genomic_DNA"/>
</dbReference>
<dbReference type="PANTHER" id="PTHR10357">
    <property type="entry name" value="ALPHA-AMYLASE FAMILY MEMBER"/>
    <property type="match status" value="1"/>
</dbReference>
<name>A0A8J3JFH2_9ACTN</name>
<dbReference type="SMART" id="SM00642">
    <property type="entry name" value="Aamy"/>
    <property type="match status" value="1"/>
</dbReference>
<sequence>MVDIGAIAPRGVRPATDAWWRDAVIYQVYVRSFADGNGDGVGDLAGVRAHLPYLRDLGIDAIWFNPFYVSPQADGGYDVSDYRNIDPIFGDLAECEEMIREAHALGIRVIVDVVPNHCSDQHPWFQAALAAGPGSPERDLFWFRPGRGEHGELPPTDWTSNFGGGTWTRVADGEWYLHLFDGAQPDWNWDHPAVREEHENVLRFWFDRGADGIRIDSAGLLIKDPNLPEVGTTERHPFEDLDEVHDVYRAWRRIAEEYGGRALIGEVWMPDIERFTNYLRPDEMHTAFNMNFLCSAWDAPKLREVVDDTLGSHAPVNAPATWVLSNHDVTRHVSRYGREETSFSFKGRTHDTPVDLELGTRRARAAIMLALALPGSAYLYQGEELGLWEVEDIPAELKQDPMWHRTAGADPGRDGCRVPLPWSGAEAPFGFSPEGAAEKPWLPQPAAWKAYTAEAQTGDHGSMLELYRRLLGLRHNEPALGDGPMSWLDSDPQVLSFRRPGPDGLDVICVVNLAESPVELPAHAAVLIASGPLDGTRLPTDTAVWLRPA</sequence>
<dbReference type="Pfam" id="PF11941">
    <property type="entry name" value="DUF3459"/>
    <property type="match status" value="1"/>
</dbReference>
<reference evidence="3 4" key="1">
    <citation type="submission" date="2021-01" db="EMBL/GenBank/DDBJ databases">
        <title>Whole genome shotgun sequence of Catellatospora bangladeshensis NBRC 107357.</title>
        <authorList>
            <person name="Komaki H."/>
            <person name="Tamura T."/>
        </authorList>
    </citation>
    <scope>NUCLEOTIDE SEQUENCE [LARGE SCALE GENOMIC DNA]</scope>
    <source>
        <strain evidence="3 4">NBRC 107357</strain>
    </source>
</reference>
<dbReference type="GO" id="GO:0004556">
    <property type="term" value="F:alpha-amylase activity"/>
    <property type="evidence" value="ECO:0007669"/>
    <property type="project" value="TreeGrafter"/>
</dbReference>
<comment type="caution">
    <text evidence="3">The sequence shown here is derived from an EMBL/GenBank/DDBJ whole genome shotgun (WGS) entry which is preliminary data.</text>
</comment>
<evidence type="ECO:0000313" key="3">
    <source>
        <dbReference type="EMBL" id="GIF79673.1"/>
    </source>
</evidence>
<dbReference type="InterPro" id="IPR006047">
    <property type="entry name" value="GH13_cat_dom"/>
</dbReference>
<comment type="similarity">
    <text evidence="1">Belongs to the glycosyl hydrolase 13 family.</text>
</comment>
<dbReference type="Gene3D" id="3.90.400.10">
    <property type="entry name" value="Oligo-1,6-glucosidase, Domain 2"/>
    <property type="match status" value="1"/>
</dbReference>
<keyword evidence="4" id="KW-1185">Reference proteome</keyword>
<dbReference type="InterPro" id="IPR022567">
    <property type="entry name" value="DUF3459"/>
</dbReference>
<dbReference type="CDD" id="cd11332">
    <property type="entry name" value="AmyAc_OligoGlu_TS"/>
    <property type="match status" value="1"/>
</dbReference>
<dbReference type="Pfam" id="PF00128">
    <property type="entry name" value="Alpha-amylase"/>
    <property type="match status" value="1"/>
</dbReference>
<evidence type="ECO:0000313" key="4">
    <source>
        <dbReference type="Proteomes" id="UP000601223"/>
    </source>
</evidence>
<dbReference type="Gene3D" id="3.20.20.80">
    <property type="entry name" value="Glycosidases"/>
    <property type="match status" value="1"/>
</dbReference>
<dbReference type="GO" id="GO:0009313">
    <property type="term" value="P:oligosaccharide catabolic process"/>
    <property type="evidence" value="ECO:0007669"/>
    <property type="project" value="TreeGrafter"/>
</dbReference>
<feature type="domain" description="Glycosyl hydrolase family 13 catalytic" evidence="2">
    <location>
        <begin position="27"/>
        <end position="417"/>
    </location>
</feature>
<dbReference type="InterPro" id="IPR017853">
    <property type="entry name" value="GH"/>
</dbReference>
<proteinExistence type="inferred from homology"/>
<dbReference type="RefSeq" id="WP_239125481.1">
    <property type="nucleotide sequence ID" value="NZ_BONF01000007.1"/>
</dbReference>
<evidence type="ECO:0000256" key="1">
    <source>
        <dbReference type="ARBA" id="ARBA00008061"/>
    </source>
</evidence>
<dbReference type="SUPFAM" id="SSF51445">
    <property type="entry name" value="(Trans)glycosidases"/>
    <property type="match status" value="1"/>
</dbReference>
<dbReference type="PANTHER" id="PTHR10357:SF179">
    <property type="entry name" value="NEUTRAL AND BASIC AMINO ACID TRANSPORT PROTEIN RBAT"/>
    <property type="match status" value="1"/>
</dbReference>
<gene>
    <name evidence="3" type="ORF">Cba03nite_10220</name>
</gene>
<dbReference type="AlphaFoldDB" id="A0A8J3JFH2"/>